<evidence type="ECO:0000313" key="2">
    <source>
        <dbReference type="Proteomes" id="UP001163046"/>
    </source>
</evidence>
<dbReference type="EMBL" id="MU825895">
    <property type="protein sequence ID" value="KAJ7383713.1"/>
    <property type="molecule type" value="Genomic_DNA"/>
</dbReference>
<protein>
    <submittedName>
        <fullName evidence="1">Uncharacterized protein</fullName>
    </submittedName>
</protein>
<dbReference type="AlphaFoldDB" id="A0A9X0D2W6"/>
<evidence type="ECO:0000313" key="1">
    <source>
        <dbReference type="EMBL" id="KAJ7383713.1"/>
    </source>
</evidence>
<accession>A0A9X0D2W6</accession>
<comment type="caution">
    <text evidence="1">The sequence shown here is derived from an EMBL/GenBank/DDBJ whole genome shotgun (WGS) entry which is preliminary data.</text>
</comment>
<organism evidence="1 2">
    <name type="scientific">Desmophyllum pertusum</name>
    <dbReference type="NCBI Taxonomy" id="174260"/>
    <lineage>
        <taxon>Eukaryota</taxon>
        <taxon>Metazoa</taxon>
        <taxon>Cnidaria</taxon>
        <taxon>Anthozoa</taxon>
        <taxon>Hexacorallia</taxon>
        <taxon>Scleractinia</taxon>
        <taxon>Caryophylliina</taxon>
        <taxon>Caryophylliidae</taxon>
        <taxon>Desmophyllum</taxon>
    </lineage>
</organism>
<dbReference type="Proteomes" id="UP001163046">
    <property type="component" value="Unassembled WGS sequence"/>
</dbReference>
<sequence length="169" mass="19137">MEQLVAQAMDYQPLALAGAATYVRQVRQRKVTSSFGWNDYLKKLEKGHRGSTETILAETNPSYPKSMTAAITLAVENSMSSDEVINHTFSFLSVCEPQQPLHLAIVTDYILNVYKKTEDEEAIRMRISRCSLLLFDEEKSGDLIRVHQVVHDAINTVIKDFQRSNTCKP</sequence>
<keyword evidence="2" id="KW-1185">Reference proteome</keyword>
<reference evidence="1" key="1">
    <citation type="submission" date="2023-01" db="EMBL/GenBank/DDBJ databases">
        <title>Genome assembly of the deep-sea coral Lophelia pertusa.</title>
        <authorList>
            <person name="Herrera S."/>
            <person name="Cordes E."/>
        </authorList>
    </citation>
    <scope>NUCLEOTIDE SEQUENCE</scope>
    <source>
        <strain evidence="1">USNM1676648</strain>
        <tissue evidence="1">Polyp</tissue>
    </source>
</reference>
<gene>
    <name evidence="1" type="ORF">OS493_026243</name>
</gene>
<proteinExistence type="predicted"/>
<name>A0A9X0D2W6_9CNID</name>
<dbReference type="OrthoDB" id="381520at2759"/>